<dbReference type="Gene3D" id="2.60.120.620">
    <property type="entry name" value="q2cbj1_9rhob like domain"/>
    <property type="match status" value="1"/>
</dbReference>
<dbReference type="AlphaFoldDB" id="A0A1W6WIS9"/>
<protein>
    <recommendedName>
        <fullName evidence="3">2OG-Fe dioxygenase family protein</fullName>
    </recommendedName>
</protein>
<keyword evidence="2" id="KW-1185">Reference proteome</keyword>
<dbReference type="Pfam" id="PF10014">
    <property type="entry name" value="2OG-Fe_Oxy_2"/>
    <property type="match status" value="1"/>
</dbReference>
<dbReference type="GO" id="GO:0051213">
    <property type="term" value="F:dioxygenase activity"/>
    <property type="evidence" value="ECO:0007669"/>
    <property type="project" value="InterPro"/>
</dbReference>
<gene>
    <name evidence="1" type="ORF">CAB88_04980</name>
</gene>
<evidence type="ECO:0000313" key="2">
    <source>
        <dbReference type="Proteomes" id="UP000194143"/>
    </source>
</evidence>
<dbReference type="Proteomes" id="UP000194143">
    <property type="component" value="Chromosome"/>
</dbReference>
<evidence type="ECO:0000313" key="1">
    <source>
        <dbReference type="EMBL" id="ARP56472.1"/>
    </source>
</evidence>
<accession>A0A1W6WIS9</accession>
<dbReference type="InterPro" id="IPR018724">
    <property type="entry name" value="2OG-Fe_dioxygenase"/>
</dbReference>
<name>A0A1W6WIS9_BACTU</name>
<sequence>MEVFIMTFVLSKMSGFSIEEKVHEFESKGFLEISNEIFLQEEENHSLLTQAQLDYYNLEDDAYGECRARSYSRYIKYVDSPDYILDNSNDYFQSKEYNYDDGGKVRQFNSINDSFLCNPLIQNIVHFDTEFAFKTNIIDKSKDLIIGLHQVRYKATKERPSFSSPIWLHKDDEPVVFLHLMNLSNTAIGGDNLIANSPREINQFISLKEPLETLVFGQKVFHAVTPLGTECSTEAFRDILLVTFSYKETK</sequence>
<organism evidence="1 2">
    <name type="scientific">Bacillus thuringiensis</name>
    <dbReference type="NCBI Taxonomy" id="1428"/>
    <lineage>
        <taxon>Bacteria</taxon>
        <taxon>Bacillati</taxon>
        <taxon>Bacillota</taxon>
        <taxon>Bacilli</taxon>
        <taxon>Bacillales</taxon>
        <taxon>Bacillaceae</taxon>
        <taxon>Bacillus</taxon>
        <taxon>Bacillus cereus group</taxon>
    </lineage>
</organism>
<dbReference type="EMBL" id="CP021061">
    <property type="protein sequence ID" value="ARP56472.1"/>
    <property type="molecule type" value="Genomic_DNA"/>
</dbReference>
<proteinExistence type="predicted"/>
<evidence type="ECO:0008006" key="3">
    <source>
        <dbReference type="Google" id="ProtNLM"/>
    </source>
</evidence>
<reference evidence="1 2" key="1">
    <citation type="submission" date="2017-04" db="EMBL/GenBank/DDBJ databases">
        <title>Complete Genome Sequence of Bacillus thuringiensis type Strain ATCC 10792.</title>
        <authorList>
            <person name="Oh D.-H."/>
            <person name="Park B.-J."/>
            <person name="Shuai W."/>
            <person name="Chelliah R."/>
        </authorList>
    </citation>
    <scope>NUCLEOTIDE SEQUENCE [LARGE SCALE GENOMIC DNA]</scope>
    <source>
        <strain evidence="1 2">ATCC 10792</strain>
    </source>
</reference>